<accession>A0A1I1EIW1</accession>
<keyword evidence="2" id="KW-1185">Reference proteome</keyword>
<dbReference type="Proteomes" id="UP000199438">
    <property type="component" value="Unassembled WGS sequence"/>
</dbReference>
<dbReference type="AlphaFoldDB" id="A0A1I1EIW1"/>
<gene>
    <name evidence="1" type="ORF">SAMN04487907_101901</name>
</gene>
<organism evidence="1 2">
    <name type="scientific">Zunongwangia mangrovi</name>
    <dbReference type="NCBI Taxonomy" id="1334022"/>
    <lineage>
        <taxon>Bacteria</taxon>
        <taxon>Pseudomonadati</taxon>
        <taxon>Bacteroidota</taxon>
        <taxon>Flavobacteriia</taxon>
        <taxon>Flavobacteriales</taxon>
        <taxon>Flavobacteriaceae</taxon>
        <taxon>Zunongwangia</taxon>
    </lineage>
</organism>
<dbReference type="EMBL" id="FOKV01000001">
    <property type="protein sequence ID" value="SFB84883.1"/>
    <property type="molecule type" value="Genomic_DNA"/>
</dbReference>
<reference evidence="2" key="1">
    <citation type="submission" date="2016-10" db="EMBL/GenBank/DDBJ databases">
        <authorList>
            <person name="Varghese N."/>
            <person name="Submissions S."/>
        </authorList>
    </citation>
    <scope>NUCLEOTIDE SEQUENCE [LARGE SCALE GENOMIC DNA]</scope>
    <source>
        <strain evidence="2">DSM 24499</strain>
    </source>
</reference>
<protein>
    <submittedName>
        <fullName evidence="1">Uncharacterized protein</fullName>
    </submittedName>
</protein>
<sequence>MIVESYTLGILEQDKLVQLLKVLAFQFSEYEIHPFQLEDEILIVVSSKTAIDKHFMTSVKREGFNCELLMAS</sequence>
<name>A0A1I1EIW1_9FLAO</name>
<evidence type="ECO:0000313" key="2">
    <source>
        <dbReference type="Proteomes" id="UP000199438"/>
    </source>
</evidence>
<dbReference type="OrthoDB" id="1449299at2"/>
<dbReference type="RefSeq" id="WP_092540150.1">
    <property type="nucleotide sequence ID" value="NZ_FOKV01000001.1"/>
</dbReference>
<proteinExistence type="predicted"/>
<evidence type="ECO:0000313" key="1">
    <source>
        <dbReference type="EMBL" id="SFB84883.1"/>
    </source>
</evidence>